<organism evidence="1 2">
    <name type="scientific">Durio zibethinus</name>
    <name type="common">Durian</name>
    <dbReference type="NCBI Taxonomy" id="66656"/>
    <lineage>
        <taxon>Eukaryota</taxon>
        <taxon>Viridiplantae</taxon>
        <taxon>Streptophyta</taxon>
        <taxon>Embryophyta</taxon>
        <taxon>Tracheophyta</taxon>
        <taxon>Spermatophyta</taxon>
        <taxon>Magnoliopsida</taxon>
        <taxon>eudicotyledons</taxon>
        <taxon>Gunneridae</taxon>
        <taxon>Pentapetalae</taxon>
        <taxon>rosids</taxon>
        <taxon>malvids</taxon>
        <taxon>Malvales</taxon>
        <taxon>Malvaceae</taxon>
        <taxon>Helicteroideae</taxon>
        <taxon>Durio</taxon>
    </lineage>
</organism>
<reference evidence="2" key="1">
    <citation type="submission" date="2025-08" db="UniProtKB">
        <authorList>
            <consortium name="RefSeq"/>
        </authorList>
    </citation>
    <scope>IDENTIFICATION</scope>
    <source>
        <tissue evidence="2">Fruit stalk</tissue>
    </source>
</reference>
<gene>
    <name evidence="2" type="primary">LOC111278088</name>
</gene>
<dbReference type="OrthoDB" id="3340520at2759"/>
<dbReference type="KEGG" id="dzi:111278088"/>
<name>A0A6P5WVV6_DURZI</name>
<evidence type="ECO:0000313" key="1">
    <source>
        <dbReference type="Proteomes" id="UP000515121"/>
    </source>
</evidence>
<keyword evidence="1" id="KW-1185">Reference proteome</keyword>
<dbReference type="Proteomes" id="UP000515121">
    <property type="component" value="Unplaced"/>
</dbReference>
<dbReference type="GeneID" id="111278088"/>
<protein>
    <submittedName>
        <fullName evidence="2">Uncharacterized protein LOC111278088</fullName>
    </submittedName>
</protein>
<sequence length="101" mass="11796">MTRAMPPRPPFFPYSFRYALFDLDHAPRVQSDHLSGNKACRIAKTAGPVALKLWWKNVTFIQHSKYTNPSYREEALKHDRKLQCCPRNGTEQRGIHAGWRK</sequence>
<dbReference type="RefSeq" id="XP_022720275.1">
    <property type="nucleotide sequence ID" value="XM_022864540.1"/>
</dbReference>
<dbReference type="AlphaFoldDB" id="A0A6P5WVV6"/>
<accession>A0A6P5WVV6</accession>
<evidence type="ECO:0000313" key="2">
    <source>
        <dbReference type="RefSeq" id="XP_022720275.1"/>
    </source>
</evidence>
<proteinExistence type="predicted"/>